<evidence type="ECO:0000256" key="1">
    <source>
        <dbReference type="SAM" id="SignalP"/>
    </source>
</evidence>
<dbReference type="AlphaFoldDB" id="A0A1N6GF98"/>
<dbReference type="OrthoDB" id="8776953at2"/>
<sequence>MMRFKLHGLLYPLVLASTLILNQAAWSQTSAVSLDCDIGDQQQEAKLLRAANGMAVRRSIHELRLTVAGKELTFKDTPPYDEPLDGTSYTYCGRKEGYSLIADREGDVFTGKLIDERTGRILDAGQEVMFSPDRRAYLASEQIDGMDGPMWTIHSIDGKVSWKGPSFVEPSTPHSSAISLDSPAWTASGELVAKVNCSANNELAKLVKINGAWKWRLPPSCKAGAQ</sequence>
<name>A0A1N6GF98_9BURK</name>
<dbReference type="EMBL" id="FSRU01000001">
    <property type="protein sequence ID" value="SIO06157.1"/>
    <property type="molecule type" value="Genomic_DNA"/>
</dbReference>
<accession>A0A1N6GF98</accession>
<keyword evidence="1" id="KW-0732">Signal</keyword>
<evidence type="ECO:0000313" key="3">
    <source>
        <dbReference type="Proteomes" id="UP000185151"/>
    </source>
</evidence>
<reference evidence="2 3" key="1">
    <citation type="submission" date="2016-11" db="EMBL/GenBank/DDBJ databases">
        <authorList>
            <person name="Jaros S."/>
            <person name="Januszkiewicz K."/>
            <person name="Wedrychowicz H."/>
        </authorList>
    </citation>
    <scope>NUCLEOTIDE SEQUENCE [LARGE SCALE GENOMIC DNA]</scope>
    <source>
        <strain evidence="2 3">GAS95</strain>
    </source>
</reference>
<gene>
    <name evidence="2" type="ORF">SAMN05444165_0731</name>
</gene>
<keyword evidence="3" id="KW-1185">Reference proteome</keyword>
<feature type="chain" id="PRO_5013133899" evidence="1">
    <location>
        <begin position="25"/>
        <end position="226"/>
    </location>
</feature>
<organism evidence="2 3">
    <name type="scientific">Paraburkholderia phenazinium</name>
    <dbReference type="NCBI Taxonomy" id="60549"/>
    <lineage>
        <taxon>Bacteria</taxon>
        <taxon>Pseudomonadati</taxon>
        <taxon>Pseudomonadota</taxon>
        <taxon>Betaproteobacteria</taxon>
        <taxon>Burkholderiales</taxon>
        <taxon>Burkholderiaceae</taxon>
        <taxon>Paraburkholderia</taxon>
    </lineage>
</organism>
<dbReference type="Proteomes" id="UP000185151">
    <property type="component" value="Unassembled WGS sequence"/>
</dbReference>
<proteinExistence type="predicted"/>
<protein>
    <submittedName>
        <fullName evidence="2">Uncharacterized protein</fullName>
    </submittedName>
</protein>
<dbReference type="RefSeq" id="WP_143788248.1">
    <property type="nucleotide sequence ID" value="NZ_FSRU01000001.1"/>
</dbReference>
<evidence type="ECO:0000313" key="2">
    <source>
        <dbReference type="EMBL" id="SIO06157.1"/>
    </source>
</evidence>
<feature type="signal peptide" evidence="1">
    <location>
        <begin position="1"/>
        <end position="24"/>
    </location>
</feature>